<name>U5H7K7_USTV1</name>
<feature type="compositionally biased region" description="Low complexity" evidence="1">
    <location>
        <begin position="468"/>
        <end position="482"/>
    </location>
</feature>
<dbReference type="STRING" id="683840.U5H7K7"/>
<dbReference type="Proteomes" id="UP000017200">
    <property type="component" value="Unassembled WGS sequence"/>
</dbReference>
<dbReference type="EMBL" id="AEIJ01000309">
    <property type="status" value="NOT_ANNOTATED_CDS"/>
    <property type="molecule type" value="Genomic_DNA"/>
</dbReference>
<protein>
    <submittedName>
        <fullName evidence="3 4">Uncharacterized protein</fullName>
    </submittedName>
</protein>
<organism evidence="3">
    <name type="scientific">Microbotryum lychnidis-dioicae (strain p1A1 Lamole / MvSl-1064)</name>
    <name type="common">Anther smut fungus</name>
    <dbReference type="NCBI Taxonomy" id="683840"/>
    <lineage>
        <taxon>Eukaryota</taxon>
        <taxon>Fungi</taxon>
        <taxon>Dikarya</taxon>
        <taxon>Basidiomycota</taxon>
        <taxon>Pucciniomycotina</taxon>
        <taxon>Microbotryomycetes</taxon>
        <taxon>Microbotryales</taxon>
        <taxon>Microbotryaceae</taxon>
        <taxon>Microbotryum</taxon>
    </lineage>
</organism>
<dbReference type="EMBL" id="GL541671">
    <property type="protein sequence ID" value="KDE06448.1"/>
    <property type="molecule type" value="Genomic_DNA"/>
</dbReference>
<evidence type="ECO:0000313" key="3">
    <source>
        <dbReference type="EMBL" id="KDE06448.1"/>
    </source>
</evidence>
<dbReference type="InParanoid" id="U5H7K7"/>
<keyword evidence="2" id="KW-0472">Membrane</keyword>
<evidence type="ECO:0000256" key="2">
    <source>
        <dbReference type="SAM" id="Phobius"/>
    </source>
</evidence>
<reference evidence="3 5" key="3">
    <citation type="journal article" date="2015" name="BMC Genomics">
        <title>Sex and parasites: genomic and transcriptomic analysis of Microbotryum lychnidis-dioicae, the biotrophic and plant-castrating anther smut fungus.</title>
        <authorList>
            <person name="Perlin M.H."/>
            <person name="Amselem J."/>
            <person name="Fontanillas E."/>
            <person name="Toh S.S."/>
            <person name="Chen Z."/>
            <person name="Goldberg J."/>
            <person name="Duplessis S."/>
            <person name="Henrissat B."/>
            <person name="Young S."/>
            <person name="Zeng Q."/>
            <person name="Aguileta G."/>
            <person name="Petit E."/>
            <person name="Badouin H."/>
            <person name="Andrews J."/>
            <person name="Razeeq D."/>
            <person name="Gabaldon T."/>
            <person name="Quesneville H."/>
            <person name="Giraud T."/>
            <person name="Hood M.E."/>
            <person name="Schultz D.J."/>
            <person name="Cuomo C.A."/>
        </authorList>
    </citation>
    <scope>NUCLEOTIDE SEQUENCE [LARGE SCALE GENOMIC DNA]</scope>
    <source>
        <strain evidence="3">P1A1 Lamole</strain>
        <strain evidence="5">p1A1 Lamole</strain>
    </source>
</reference>
<keyword evidence="5" id="KW-1185">Reference proteome</keyword>
<evidence type="ECO:0000313" key="4">
    <source>
        <dbReference type="EnsemblFungi" id="MVLG_03232T0"/>
    </source>
</evidence>
<feature type="region of interest" description="Disordered" evidence="1">
    <location>
        <begin position="468"/>
        <end position="510"/>
    </location>
</feature>
<sequence>MSPGMAIVAPNASLLRFSLMPPLSTSTSPTACLVARLDLRQRSTIVEPRLDRLRSTAISASTSAILVEELRFASELTSVEVYRILDPGNKEPFVSLSRIFLACQISPIEGLMRFKLVRPTDYDSSLGGIAPFRDIWVPLKLAASIANELHVADELSALLEWSTRKAFTVEDKEEGGIVHNWKISSDRIDPVHYSTSTMLSTRFPRVHLLPSGNQVRTLMPSSLPYKAPPGAFPSSFDELWSHTVTWSIQLYEEYLEVFEIEHDDSVLGSVSSGSSTAKKAVDRGPPDLTPSFVFSSLFTLLSLMDELPTATRNVRQRIGNSYELPNGFKLSKGDLLGATGSSAASTNLRSKLALVDAISRLVAKEWRLSFCKRAAAKRNHRSQASGDGPDSDDGVSEDRDWVAMRHKVDKIERELAALSDRAIDVASPLRRGDVDITALQDGFHTLSSQVSQLEHRLRILTSLTSYPSSASATSVPAPLPALEGEGHEASRTKNSSQNLKSGVAPLRHQSSQGSVGHVVPWLVLGAVGAWTAYSYYLVAAL</sequence>
<reference evidence="3" key="2">
    <citation type="submission" date="2010-11" db="EMBL/GenBank/DDBJ databases">
        <authorList>
            <consortium name="The Broad Institute Genome Sequencing Platform"/>
            <person name="Earl A."/>
            <person name="Ward D."/>
            <person name="Feldgarden M."/>
            <person name="Gevers D."/>
            <person name="Butler R."/>
            <person name="Young S.K."/>
            <person name="Zeng Q."/>
            <person name="Gargeya S."/>
            <person name="Fitzgerald M."/>
            <person name="Haas B."/>
            <person name="Abouelleil A."/>
            <person name="Alvarado L."/>
            <person name="Arachchi H.M."/>
            <person name="Berlin A."/>
            <person name="Brown A."/>
            <person name="Chapman S.B."/>
            <person name="Chen Z."/>
            <person name="Dunbar C."/>
            <person name="Freedman E."/>
            <person name="Gearin G."/>
            <person name="Gellesch M."/>
            <person name="Goldberg J."/>
            <person name="Griggs A."/>
            <person name="Gujja S."/>
            <person name="Heilman E."/>
            <person name="Heiman D."/>
            <person name="Howarth C."/>
            <person name="Larson L."/>
            <person name="Lui A."/>
            <person name="MacDonald P.J.P."/>
            <person name="Mehta T."/>
            <person name="Montmayeur A."/>
            <person name="Murphy C."/>
            <person name="Neiman D."/>
            <person name="Pearson M."/>
            <person name="Priest M."/>
            <person name="Roberts A."/>
            <person name="Saif S."/>
            <person name="Shea T."/>
            <person name="Shenoy N."/>
            <person name="Sisk P."/>
            <person name="Stolte C."/>
            <person name="Sykes S."/>
            <person name="White J."/>
            <person name="Yandava C."/>
            <person name="Wortman J."/>
            <person name="Nusbaum C."/>
            <person name="Birren B."/>
        </authorList>
    </citation>
    <scope>NUCLEOTIDE SEQUENCE</scope>
    <source>
        <strain evidence="3">P1A1 Lamole</strain>
    </source>
</reference>
<evidence type="ECO:0000313" key="5">
    <source>
        <dbReference type="Proteomes" id="UP000017200"/>
    </source>
</evidence>
<evidence type="ECO:0000256" key="1">
    <source>
        <dbReference type="SAM" id="MobiDB-lite"/>
    </source>
</evidence>
<proteinExistence type="predicted"/>
<keyword evidence="2" id="KW-1133">Transmembrane helix</keyword>
<dbReference type="AlphaFoldDB" id="U5H7K7"/>
<reference evidence="5" key="1">
    <citation type="submission" date="2010-11" db="EMBL/GenBank/DDBJ databases">
        <title>The genome sequence of Microbotryum violaceum strain p1A1 Lamole.</title>
        <authorList>
            <person name="Cuomo C."/>
            <person name="Perlin M."/>
            <person name="Young S.K."/>
            <person name="Zeng Q."/>
            <person name="Gargeya S."/>
            <person name="Alvarado L."/>
            <person name="Berlin A."/>
            <person name="Chapman S.B."/>
            <person name="Chen Z."/>
            <person name="Freedman E."/>
            <person name="Gellesch M."/>
            <person name="Goldberg J."/>
            <person name="Griggs A."/>
            <person name="Gujja S."/>
            <person name="Heilman E."/>
            <person name="Heiman D."/>
            <person name="Howarth C."/>
            <person name="Mehta T."/>
            <person name="Neiman D."/>
            <person name="Pearson M."/>
            <person name="Roberts A."/>
            <person name="Saif S."/>
            <person name="Shea T."/>
            <person name="Shenoy N."/>
            <person name="Sisk P."/>
            <person name="Stolte C."/>
            <person name="Sykes S."/>
            <person name="White J."/>
            <person name="Yandava C."/>
            <person name="Haas B."/>
            <person name="Nusbaum C."/>
            <person name="Birren B."/>
        </authorList>
    </citation>
    <scope>NUCLEOTIDE SEQUENCE [LARGE SCALE GENOMIC DNA]</scope>
    <source>
        <strain evidence="5">p1A1 Lamole</strain>
    </source>
</reference>
<gene>
    <name evidence="3" type="ORF">MVLG_03232</name>
</gene>
<keyword evidence="2" id="KW-0812">Transmembrane</keyword>
<feature type="region of interest" description="Disordered" evidence="1">
    <location>
        <begin position="378"/>
        <end position="397"/>
    </location>
</feature>
<dbReference type="EnsemblFungi" id="MVLG_03232T0">
    <property type="protein sequence ID" value="MVLG_03232T0"/>
    <property type="gene ID" value="MVLG_03232"/>
</dbReference>
<reference evidence="4" key="4">
    <citation type="submission" date="2015-06" db="UniProtKB">
        <authorList>
            <consortium name="EnsemblFungi"/>
        </authorList>
    </citation>
    <scope>IDENTIFICATION</scope>
</reference>
<feature type="transmembrane region" description="Helical" evidence="2">
    <location>
        <begin position="518"/>
        <end position="538"/>
    </location>
</feature>
<dbReference type="OMA" id="ANELHVA"/>
<dbReference type="OrthoDB" id="2504162at2759"/>
<dbReference type="HOGENOM" id="CLU_503620_0_0_1"/>
<accession>U5H7K7</accession>